<evidence type="ECO:0000256" key="3">
    <source>
        <dbReference type="ARBA" id="ARBA00022729"/>
    </source>
</evidence>
<protein>
    <submittedName>
        <fullName evidence="8">RagB/SusD family nutrient uptake outer membrane protein</fullName>
    </submittedName>
</protein>
<dbReference type="InterPro" id="IPR033985">
    <property type="entry name" value="SusD-like_N"/>
</dbReference>
<comment type="caution">
    <text evidence="8">The sequence shown here is derived from an EMBL/GenBank/DDBJ whole genome shotgun (WGS) entry which is preliminary data.</text>
</comment>
<feature type="domain" description="RagB/SusD" evidence="6">
    <location>
        <begin position="351"/>
        <end position="446"/>
    </location>
</feature>
<keyword evidence="5" id="KW-0998">Cell outer membrane</keyword>
<dbReference type="Pfam" id="PF07980">
    <property type="entry name" value="SusD_RagB"/>
    <property type="match status" value="1"/>
</dbReference>
<comment type="subcellular location">
    <subcellularLocation>
        <location evidence="1">Cell outer membrane</location>
    </subcellularLocation>
</comment>
<proteinExistence type="inferred from homology"/>
<gene>
    <name evidence="8" type="ORF">QQ020_15770</name>
</gene>
<comment type="similarity">
    <text evidence="2">Belongs to the SusD family.</text>
</comment>
<dbReference type="EMBL" id="JAUJEB010000003">
    <property type="protein sequence ID" value="MDN5213529.1"/>
    <property type="molecule type" value="Genomic_DNA"/>
</dbReference>
<dbReference type="InterPro" id="IPR012944">
    <property type="entry name" value="SusD_RagB_dom"/>
</dbReference>
<dbReference type="PROSITE" id="PS51257">
    <property type="entry name" value="PROKAR_LIPOPROTEIN"/>
    <property type="match status" value="1"/>
</dbReference>
<dbReference type="Gene3D" id="1.25.40.390">
    <property type="match status" value="1"/>
</dbReference>
<evidence type="ECO:0000259" key="7">
    <source>
        <dbReference type="Pfam" id="PF14322"/>
    </source>
</evidence>
<organism evidence="8 9">
    <name type="scientific">Agaribacillus aureus</name>
    <dbReference type="NCBI Taxonomy" id="3051825"/>
    <lineage>
        <taxon>Bacteria</taxon>
        <taxon>Pseudomonadati</taxon>
        <taxon>Bacteroidota</taxon>
        <taxon>Cytophagia</taxon>
        <taxon>Cytophagales</taxon>
        <taxon>Splendidivirgaceae</taxon>
        <taxon>Agaribacillus</taxon>
    </lineage>
</organism>
<dbReference type="SUPFAM" id="SSF48452">
    <property type="entry name" value="TPR-like"/>
    <property type="match status" value="1"/>
</dbReference>
<evidence type="ECO:0000313" key="8">
    <source>
        <dbReference type="EMBL" id="MDN5213529.1"/>
    </source>
</evidence>
<evidence type="ECO:0000256" key="5">
    <source>
        <dbReference type="ARBA" id="ARBA00023237"/>
    </source>
</evidence>
<keyword evidence="4" id="KW-0472">Membrane</keyword>
<evidence type="ECO:0000256" key="1">
    <source>
        <dbReference type="ARBA" id="ARBA00004442"/>
    </source>
</evidence>
<evidence type="ECO:0000256" key="2">
    <source>
        <dbReference type="ARBA" id="ARBA00006275"/>
    </source>
</evidence>
<name>A0ABT8L700_9BACT</name>
<evidence type="ECO:0000256" key="4">
    <source>
        <dbReference type="ARBA" id="ARBA00023136"/>
    </source>
</evidence>
<evidence type="ECO:0000259" key="6">
    <source>
        <dbReference type="Pfam" id="PF07980"/>
    </source>
</evidence>
<dbReference type="Proteomes" id="UP001172083">
    <property type="component" value="Unassembled WGS sequence"/>
</dbReference>
<keyword evidence="3" id="KW-0732">Signal</keyword>
<reference evidence="8" key="1">
    <citation type="submission" date="2023-06" db="EMBL/GenBank/DDBJ databases">
        <title>Genomic of Agaribacillus aureum.</title>
        <authorList>
            <person name="Wang G."/>
        </authorList>
    </citation>
    <scope>NUCLEOTIDE SEQUENCE</scope>
    <source>
        <strain evidence="8">BMA12</strain>
    </source>
</reference>
<dbReference type="Pfam" id="PF14322">
    <property type="entry name" value="SusD-like_3"/>
    <property type="match status" value="1"/>
</dbReference>
<sequence>MNTKIIYIAFFLGILGACSEDFTDLAPISQRNVQNFYKTATDMEVAVNAAYSVLLKSGTYNESYWIMQEMRSDNTDQGPGSTGLARERTVIEEFQEISTSELVTNAYIDSYLCISRCNIVIDRIEAVEMDQSLKDQLTGEVLFLRSLMYYHLAVAFGNVPLILTETRSVEEGNDHVQVSADVIYNQIIQDLAEAESLLPVSYAGNDIGRATRGAAATLLAKAHLTVKDNGAAETVLRRIISDYGYSLVPDYNDLWGVENENGMESIFEIQFQGGAVGTGNVFTNDFSPLPALQTSVGAYRNRPTRDLLAAYEPDDERLFASMDTSYIDAQGMLLTNTSDDIRFIVKYGTDNPFNEGDAPNNFIVLRYADVLLMLAEAIGEDDEAYGLINQVRTRAGLGPVDTGTPGTFEEKLLQERRVELAFENHRWADLKRFGVAISVMQAQGKAANLLFPIPQREIDLNPETFIQNPGY</sequence>
<feature type="domain" description="SusD-like N-terminal" evidence="7">
    <location>
        <begin position="40"/>
        <end position="224"/>
    </location>
</feature>
<accession>A0ABT8L700</accession>
<dbReference type="CDD" id="cd08977">
    <property type="entry name" value="SusD"/>
    <property type="match status" value="1"/>
</dbReference>
<dbReference type="InterPro" id="IPR011990">
    <property type="entry name" value="TPR-like_helical_dom_sf"/>
</dbReference>
<evidence type="ECO:0000313" key="9">
    <source>
        <dbReference type="Proteomes" id="UP001172083"/>
    </source>
</evidence>
<keyword evidence="9" id="KW-1185">Reference proteome</keyword>
<dbReference type="RefSeq" id="WP_346758867.1">
    <property type="nucleotide sequence ID" value="NZ_JAUJEB010000003.1"/>
</dbReference>